<feature type="region of interest" description="Disordered" evidence="6">
    <location>
        <begin position="827"/>
        <end position="846"/>
    </location>
</feature>
<feature type="region of interest" description="Disordered" evidence="6">
    <location>
        <begin position="1522"/>
        <end position="1699"/>
    </location>
</feature>
<feature type="compositionally biased region" description="Basic and acidic residues" evidence="6">
    <location>
        <begin position="1576"/>
        <end position="1594"/>
    </location>
</feature>
<feature type="compositionally biased region" description="Polar residues" evidence="6">
    <location>
        <begin position="991"/>
        <end position="1005"/>
    </location>
</feature>
<proteinExistence type="predicted"/>
<reference evidence="9 10" key="1">
    <citation type="submission" date="2022-05" db="EMBL/GenBank/DDBJ databases">
        <authorList>
            <consortium name="Genoscope - CEA"/>
            <person name="William W."/>
        </authorList>
    </citation>
    <scope>NUCLEOTIDE SEQUENCE [LARGE SCALE GENOMIC DNA]</scope>
</reference>
<feature type="region of interest" description="Disordered" evidence="6">
    <location>
        <begin position="435"/>
        <end position="535"/>
    </location>
</feature>
<evidence type="ECO:0000259" key="7">
    <source>
        <dbReference type="PROSITE" id="PS50026"/>
    </source>
</evidence>
<dbReference type="InterPro" id="IPR004827">
    <property type="entry name" value="bZIP"/>
</dbReference>
<feature type="coiled-coil region" evidence="5">
    <location>
        <begin position="373"/>
        <end position="407"/>
    </location>
</feature>
<evidence type="ECO:0000313" key="10">
    <source>
        <dbReference type="Proteomes" id="UP001159427"/>
    </source>
</evidence>
<dbReference type="SMART" id="SM00338">
    <property type="entry name" value="BRLZ"/>
    <property type="match status" value="1"/>
</dbReference>
<feature type="domain" description="BZIP" evidence="8">
    <location>
        <begin position="343"/>
        <end position="404"/>
    </location>
</feature>
<comment type="caution">
    <text evidence="4">Lacks conserved residue(s) required for the propagation of feature annotation.</text>
</comment>
<keyword evidence="2" id="KW-0238">DNA-binding</keyword>
<feature type="compositionally biased region" description="Basic and acidic residues" evidence="6">
    <location>
        <begin position="1557"/>
        <end position="1568"/>
    </location>
</feature>
<feature type="domain" description="EGF-like" evidence="7">
    <location>
        <begin position="1901"/>
        <end position="1933"/>
    </location>
</feature>
<evidence type="ECO:0000256" key="3">
    <source>
        <dbReference type="ARBA" id="ARBA00023163"/>
    </source>
</evidence>
<keyword evidence="1" id="KW-0805">Transcription regulation</keyword>
<dbReference type="SUPFAM" id="SSF57196">
    <property type="entry name" value="EGF/Laminin"/>
    <property type="match status" value="1"/>
</dbReference>
<name>A0ABN8M687_9CNID</name>
<dbReference type="PROSITE" id="PS00022">
    <property type="entry name" value="EGF_1"/>
    <property type="match status" value="1"/>
</dbReference>
<keyword evidence="5" id="KW-0175">Coiled coil</keyword>
<keyword evidence="10" id="KW-1185">Reference proteome</keyword>
<feature type="region of interest" description="Disordered" evidence="6">
    <location>
        <begin position="1325"/>
        <end position="1505"/>
    </location>
</feature>
<feature type="disulfide bond" evidence="4">
    <location>
        <begin position="1905"/>
        <end position="1915"/>
    </location>
</feature>
<dbReference type="PROSITE" id="PS50026">
    <property type="entry name" value="EGF_3"/>
    <property type="match status" value="1"/>
</dbReference>
<feature type="region of interest" description="Disordered" evidence="6">
    <location>
        <begin position="991"/>
        <end position="1023"/>
    </location>
</feature>
<comment type="caution">
    <text evidence="9">The sequence shown here is derived from an EMBL/GenBank/DDBJ whole genome shotgun (WGS) entry which is preliminary data.</text>
</comment>
<evidence type="ECO:0000256" key="5">
    <source>
        <dbReference type="SAM" id="Coils"/>
    </source>
</evidence>
<keyword evidence="4" id="KW-0245">EGF-like domain</keyword>
<sequence length="2027" mass="225803">MEATIYEDQSFLLPNKNSYTQDNGELWLNLANDCKNPGRREDFDISDLLRSPDLGISSPDLEMIVWRNFPETCSIKLESHSPPAPQLLVPQEPDFTSQQVTAEQEVFARGFTDALQRLREEREISQARKSKTPPSDESIQVIDADSKCTFISYRFDSFHRLPSFQETFLPVRLAGSIKNKEVDRFSPCEREPLEGSEISEWFKVETLEEGFSGQRQSSHRDGLFNPSSEEDSDEPSFNSPSAHSPDAEEFRYEDFEHEIKAAEDRELFHNGVHEQDNVGPDGEWTYDKDSFIQNAPTPKHWLAVHTKLYNMSVLKQEADTVEEQPQADANIPGENINVQGFIKMERRKQKNRLAAWKCRQKKLIRESRLATTVEELYAENSRLMEELEKLRRKRQQLEQSFIKHVTKSFLAMSLYATLLVLAVLGLAPSSCAGQNEEPFSNEGSTVEGDDWNGNSASGAGEDDQPYGFDSGSSWTDKGYNGETTHEFPRVSRNYSNKRSETSGDNGDKSGSGEDDGSKSNFHGNEDHGSTNSKFDSSLELSKVVDAVDILKKLKKAKSDEELVKKLKKGPETLGVAFKTFEQLSGLWISVMHRIWRVWKAKGAKVVMHSIVDNLMNNTGRTIKRKVEDFLSKNTSIPQEKVSINFINTIPKEEQPWPSNKQEKATIEKVKVSFKRKSANISSTNNTPSRANTAEIDKGENGSKTYNGSSYHMSNVGSRTKWGKRHPLEMQKPLESRYHRNIKNVSLGNFENQVGKNRETGRRVKVMGATKETGNVPKISEKSHIQGKQADSLRTINDQQKLLNNSFISQNPDTQGKETSHVNNTNTIKGQVSKESHNSDTSNSPAKMNATLGKVEMEEATSAKNPTKKSSVREKVKINFLTKGEASQLHQNNSNIFQINTSRIEKRPPLFVQNETKPLTESIGKSAELLKLLYLTRNDSEVVRNSSNGDIGAQFAKKRFDNKTLENITPSPANSRSLLDASKIQTNVLTSFAQNKSKSKPDSTGSAAELSKPSHSTTNISREKNILDKVALSFHDNATGNRSESDVDTPRVKEHFGNRTLENLAPAPAKAENIFTETYRTKETQQSNSSFNEARATTSSNASLEGSFGRNNKIESYAARNVSNVPSEGDSNKKQASGSGNTTNVRDKMKFNVLGNSTQMLDKGVVNAKSQVEQRGKVLDNRMNLTVDSSNAELQNEKEGVLSKKRTPNVAQEDFMKVSGNGRNVTDSNTIPQNDKVDVTTKERSQKGFQEDVPNAKHLNHSQTVTGKANSALVLHTQEHKENHSSHEAKEDNQEKLRNDKQEFQKTKTLSVTSSALHVPSRNLTVASKSSSVRNSLSTDVVVDGEKDSHSSKSGVSFEHALKGTKRDKKTSPADPSRNSKTNSMVEKVTNNDQVAERKETHNQEINAKRVPGLIGNNIQLGKEHDTVHDSGSGNDMPHRVSAAPEKPENPTANDQGSAVTKEKAKNKLQGSESIVSFDPTKTVASQKERHMTRQSKGVIKRERKSGIPSGEIVAIHNSQSRKINDRERTVTRKNKLGTIQRKASSLEKDPEEGLLTDNKHGDVTHQSKDVLITSPKHKEQYEPEKVSPKTDKLVKTNNGLLSQGKSNKLAIQVKVTSRIPDKKSSPDSNDESRRHSTEHSSEDIERKESLNETKKEVGVSSTDTKPQNQTHEDKAHPKSQQVDVLTSRTPPTSLLTTSNDDNAYSIKEIVQGPKGPSLIYVHSDNTRIHGLEKKVVRLEDKVTVLETAMAGLARRILDVEQNTDHPIPTTPTLLPPSNVVKLQHKHPINNQQQTTVYITKEVSAPPQTVAPQNGPQKIVIPISSLRSGGGRGISTYPASIQEIDDNKEIEDDIRSEKRLEDSTHVTVPLTPSASPSSQAQAIVRPVVNIIVPNNRADELSTEATCLPRCQNGGRCLEGNTCRCPTFFSGVHCEKFSLKDLLESPKLRERTNRKLRRVVLSELPDQQDLDGTLSLDSGSPAVEYKNLDQVEEPDKVFIARQKPIDLTPPRNSADTQGVTRRRQFILEI</sequence>
<dbReference type="PANTHER" id="PTHR11462:SF35">
    <property type="entry name" value="TRANSCRIPTION FACTOR JRA"/>
    <property type="match status" value="1"/>
</dbReference>
<evidence type="ECO:0000259" key="8">
    <source>
        <dbReference type="PROSITE" id="PS50217"/>
    </source>
</evidence>
<feature type="compositionally biased region" description="Polar residues" evidence="6">
    <location>
        <begin position="701"/>
        <end position="717"/>
    </location>
</feature>
<feature type="region of interest" description="Disordered" evidence="6">
    <location>
        <begin position="1119"/>
        <end position="1146"/>
    </location>
</feature>
<organism evidence="9 10">
    <name type="scientific">Porites evermanni</name>
    <dbReference type="NCBI Taxonomy" id="104178"/>
    <lineage>
        <taxon>Eukaryota</taxon>
        <taxon>Metazoa</taxon>
        <taxon>Cnidaria</taxon>
        <taxon>Anthozoa</taxon>
        <taxon>Hexacorallia</taxon>
        <taxon>Scleractinia</taxon>
        <taxon>Fungiina</taxon>
        <taxon>Poritidae</taxon>
        <taxon>Porites</taxon>
    </lineage>
</organism>
<feature type="disulfide bond" evidence="4">
    <location>
        <begin position="1923"/>
        <end position="1932"/>
    </location>
</feature>
<dbReference type="CDD" id="cd00054">
    <property type="entry name" value="EGF_CA"/>
    <property type="match status" value="1"/>
</dbReference>
<feature type="compositionally biased region" description="Basic and acidic residues" evidence="6">
    <location>
        <begin position="497"/>
        <end position="528"/>
    </location>
</feature>
<dbReference type="CDD" id="cd14696">
    <property type="entry name" value="bZIP_Jun"/>
    <property type="match status" value="1"/>
</dbReference>
<dbReference type="Pfam" id="PF00170">
    <property type="entry name" value="bZIP_1"/>
    <property type="match status" value="1"/>
</dbReference>
<dbReference type="PROSITE" id="PS50217">
    <property type="entry name" value="BZIP"/>
    <property type="match status" value="1"/>
</dbReference>
<dbReference type="Proteomes" id="UP001159427">
    <property type="component" value="Unassembled WGS sequence"/>
</dbReference>
<feature type="compositionally biased region" description="Polar residues" evidence="6">
    <location>
        <begin position="1133"/>
        <end position="1143"/>
    </location>
</feature>
<gene>
    <name evidence="9" type="ORF">PEVE_00020979</name>
</gene>
<feature type="compositionally biased region" description="Polar residues" evidence="6">
    <location>
        <begin position="435"/>
        <end position="444"/>
    </location>
</feature>
<evidence type="ECO:0000256" key="6">
    <source>
        <dbReference type="SAM" id="MobiDB-lite"/>
    </source>
</evidence>
<keyword evidence="4" id="KW-1015">Disulfide bond</keyword>
<dbReference type="PROSITE" id="PS00036">
    <property type="entry name" value="BZIP_BASIC"/>
    <property type="match status" value="1"/>
</dbReference>
<evidence type="ECO:0000313" key="9">
    <source>
        <dbReference type="EMBL" id="CAH3023918.1"/>
    </source>
</evidence>
<feature type="region of interest" description="Disordered" evidence="6">
    <location>
        <begin position="677"/>
        <end position="719"/>
    </location>
</feature>
<evidence type="ECO:0000256" key="2">
    <source>
        <dbReference type="ARBA" id="ARBA00023125"/>
    </source>
</evidence>
<protein>
    <recommendedName>
        <fullName evidence="11">BZIP domain-containing protein</fullName>
    </recommendedName>
</protein>
<accession>A0ABN8M687</accession>
<feature type="compositionally biased region" description="Polar residues" evidence="6">
    <location>
        <begin position="1659"/>
        <end position="1669"/>
    </location>
</feature>
<dbReference type="InterPro" id="IPR000742">
    <property type="entry name" value="EGF"/>
</dbReference>
<evidence type="ECO:0000256" key="1">
    <source>
        <dbReference type="ARBA" id="ARBA00023015"/>
    </source>
</evidence>
<keyword evidence="3" id="KW-0804">Transcription</keyword>
<feature type="compositionally biased region" description="Polar residues" evidence="6">
    <location>
        <begin position="1595"/>
        <end position="1606"/>
    </location>
</feature>
<feature type="compositionally biased region" description="Basic and acidic residues" evidence="6">
    <location>
        <begin position="1619"/>
        <end position="1657"/>
    </location>
</feature>
<dbReference type="Gene3D" id="2.10.25.10">
    <property type="entry name" value="Laminin"/>
    <property type="match status" value="1"/>
</dbReference>
<feature type="region of interest" description="Disordered" evidence="6">
    <location>
        <begin position="1079"/>
        <end position="1107"/>
    </location>
</feature>
<dbReference type="InterPro" id="IPR050946">
    <property type="entry name" value="AP-1_TF_bZIP"/>
</dbReference>
<dbReference type="InterPro" id="IPR046347">
    <property type="entry name" value="bZIP_sf"/>
</dbReference>
<evidence type="ECO:0008006" key="11">
    <source>
        <dbReference type="Google" id="ProtNLM"/>
    </source>
</evidence>
<feature type="compositionally biased region" description="Polar residues" evidence="6">
    <location>
        <begin position="1083"/>
        <end position="1103"/>
    </location>
</feature>
<dbReference type="Gene3D" id="1.20.5.170">
    <property type="match status" value="1"/>
</dbReference>
<feature type="compositionally biased region" description="Polar residues" evidence="6">
    <location>
        <begin position="678"/>
        <end position="691"/>
    </location>
</feature>
<feature type="region of interest" description="Disordered" evidence="6">
    <location>
        <begin position="210"/>
        <end position="248"/>
    </location>
</feature>
<feature type="compositionally biased region" description="Polar residues" evidence="6">
    <location>
        <begin position="1376"/>
        <end position="1393"/>
    </location>
</feature>
<feature type="compositionally biased region" description="Low complexity" evidence="6">
    <location>
        <begin position="1685"/>
        <end position="1698"/>
    </location>
</feature>
<dbReference type="SUPFAM" id="SSF57959">
    <property type="entry name" value="Leucine zipper domain"/>
    <property type="match status" value="1"/>
</dbReference>
<feature type="compositionally biased region" description="Polar residues" evidence="6">
    <location>
        <begin position="1325"/>
        <end position="1338"/>
    </location>
</feature>
<evidence type="ECO:0000256" key="4">
    <source>
        <dbReference type="PROSITE-ProRule" id="PRU00076"/>
    </source>
</evidence>
<dbReference type="PANTHER" id="PTHR11462">
    <property type="entry name" value="JUN TRANSCRIPTION FACTOR-RELATED"/>
    <property type="match status" value="1"/>
</dbReference>
<dbReference type="EMBL" id="CALNXI010000281">
    <property type="protein sequence ID" value="CAH3023918.1"/>
    <property type="molecule type" value="Genomic_DNA"/>
</dbReference>